<evidence type="ECO:0000256" key="2">
    <source>
        <dbReference type="ARBA" id="ARBA00004953"/>
    </source>
</evidence>
<protein>
    <recommendedName>
        <fullName evidence="9">Cobalamin biosynthesis protein CobD</fullName>
    </recommendedName>
</protein>
<feature type="transmembrane region" description="Helical" evidence="9">
    <location>
        <begin position="77"/>
        <end position="100"/>
    </location>
</feature>
<dbReference type="NCBIfam" id="TIGR00380">
    <property type="entry name" value="cobal_cbiB"/>
    <property type="match status" value="1"/>
</dbReference>
<gene>
    <name evidence="9" type="primary">cobD</name>
    <name evidence="10" type="ORF">DM558_03265</name>
</gene>
<comment type="function">
    <text evidence="9">Converts cobyric acid to cobinamide by the addition of aminopropanol on the F carboxylic group.</text>
</comment>
<organism evidence="10 11">
    <name type="scientific">Entomomonas moraniae</name>
    <dbReference type="NCBI Taxonomy" id="2213226"/>
    <lineage>
        <taxon>Bacteria</taxon>
        <taxon>Pseudomonadati</taxon>
        <taxon>Pseudomonadota</taxon>
        <taxon>Gammaproteobacteria</taxon>
        <taxon>Pseudomonadales</taxon>
        <taxon>Pseudomonadaceae</taxon>
        <taxon>Entomomonas</taxon>
    </lineage>
</organism>
<dbReference type="AlphaFoldDB" id="A0A3S9XBR1"/>
<evidence type="ECO:0000256" key="3">
    <source>
        <dbReference type="ARBA" id="ARBA00006263"/>
    </source>
</evidence>
<sequence>MSCFWGIVPIVIGFMLDLWLGDPPNWPHPVRWIGSSINFLQQRIRKVCQSEMSLKWGGLALWIVIVGGTYWVTWGVIYVLALGSFWLSLMVQCLLAYSILATKCLKDAAVTVFQALDMGTVEEAREKLSYIVGRDTSQLDKPQITRAVVETVAENTVDGIIAPLFYLFIGGVPLAMAYKAVNTLDSMVGYKTPKYQAIGYCSAKLDDVFNYFPARISWLLFTLAAYWMKLNAKAALLIGWRDRYQHKSPNCAWSEATVAGALGIRLGGPNCYFGELVEKPWLGDETRSIAQQDIQITIALMYRVALLALILFAVIDCTIYWLS</sequence>
<dbReference type="Proteomes" id="UP000273143">
    <property type="component" value="Chromosome"/>
</dbReference>
<dbReference type="EMBL" id="CP029822">
    <property type="protein sequence ID" value="AZS49859.1"/>
    <property type="molecule type" value="Genomic_DNA"/>
</dbReference>
<keyword evidence="6 9" id="KW-0812">Transmembrane</keyword>
<dbReference type="GO" id="GO:0015420">
    <property type="term" value="F:ABC-type vitamin B12 transporter activity"/>
    <property type="evidence" value="ECO:0007669"/>
    <property type="project" value="UniProtKB-UniRule"/>
</dbReference>
<evidence type="ECO:0000256" key="1">
    <source>
        <dbReference type="ARBA" id="ARBA00004651"/>
    </source>
</evidence>
<dbReference type="InterPro" id="IPR004485">
    <property type="entry name" value="Cobalamin_biosynth_CobD/CbiB"/>
</dbReference>
<dbReference type="Pfam" id="PF03186">
    <property type="entry name" value="CobD_Cbib"/>
    <property type="match status" value="1"/>
</dbReference>
<comment type="pathway">
    <text evidence="2 9">Cofactor biosynthesis; adenosylcobalamin biosynthesis.</text>
</comment>
<comment type="similarity">
    <text evidence="3 9">Belongs to the CobD/CbiB family.</text>
</comment>
<keyword evidence="4 9" id="KW-1003">Cell membrane</keyword>
<dbReference type="HAMAP" id="MF_00024">
    <property type="entry name" value="CobD_CbiB"/>
    <property type="match status" value="1"/>
</dbReference>
<evidence type="ECO:0000256" key="7">
    <source>
        <dbReference type="ARBA" id="ARBA00022989"/>
    </source>
</evidence>
<proteinExistence type="inferred from homology"/>
<accession>A0A3S9XBR1</accession>
<evidence type="ECO:0000313" key="10">
    <source>
        <dbReference type="EMBL" id="AZS49859.1"/>
    </source>
</evidence>
<evidence type="ECO:0000256" key="5">
    <source>
        <dbReference type="ARBA" id="ARBA00022573"/>
    </source>
</evidence>
<evidence type="ECO:0000313" key="11">
    <source>
        <dbReference type="Proteomes" id="UP000273143"/>
    </source>
</evidence>
<evidence type="ECO:0000256" key="4">
    <source>
        <dbReference type="ARBA" id="ARBA00022475"/>
    </source>
</evidence>
<name>A0A3S9XBR1_9GAMM</name>
<dbReference type="KEGG" id="emo:DM558_03265"/>
<dbReference type="RefSeq" id="WP_127162030.1">
    <property type="nucleotide sequence ID" value="NZ_CP029822.1"/>
</dbReference>
<keyword evidence="8 9" id="KW-0472">Membrane</keyword>
<feature type="transmembrane region" description="Helical" evidence="9">
    <location>
        <begin position="300"/>
        <end position="322"/>
    </location>
</feature>
<dbReference type="GO" id="GO:0009236">
    <property type="term" value="P:cobalamin biosynthetic process"/>
    <property type="evidence" value="ECO:0007669"/>
    <property type="project" value="UniProtKB-UniRule"/>
</dbReference>
<keyword evidence="5 9" id="KW-0169">Cobalamin biosynthesis</keyword>
<evidence type="ECO:0000256" key="9">
    <source>
        <dbReference type="HAMAP-Rule" id="MF_00024"/>
    </source>
</evidence>
<dbReference type="PANTHER" id="PTHR34308:SF1">
    <property type="entry name" value="COBALAMIN BIOSYNTHESIS PROTEIN CBIB"/>
    <property type="match status" value="1"/>
</dbReference>
<keyword evidence="11" id="KW-1185">Reference proteome</keyword>
<reference evidence="11" key="1">
    <citation type="submission" date="2018-06" db="EMBL/GenBank/DDBJ databases">
        <title>Complete genome of Pseudomonas insecticola strain QZS01.</title>
        <authorList>
            <person name="Wang J."/>
            <person name="Su Q."/>
        </authorList>
    </citation>
    <scope>NUCLEOTIDE SEQUENCE [LARGE SCALE GENOMIC DNA]</scope>
    <source>
        <strain evidence="11">QZS01</strain>
    </source>
</reference>
<keyword evidence="7 9" id="KW-1133">Transmembrane helix</keyword>
<dbReference type="GO" id="GO:0048472">
    <property type="term" value="F:threonine-phosphate decarboxylase activity"/>
    <property type="evidence" value="ECO:0007669"/>
    <property type="project" value="InterPro"/>
</dbReference>
<dbReference type="PANTHER" id="PTHR34308">
    <property type="entry name" value="COBALAMIN BIOSYNTHESIS PROTEIN CBIB"/>
    <property type="match status" value="1"/>
</dbReference>
<comment type="subcellular location">
    <subcellularLocation>
        <location evidence="1 9">Cell membrane</location>
        <topology evidence="1 9">Multi-pass membrane protein</topology>
    </subcellularLocation>
</comment>
<feature type="transmembrane region" description="Helical" evidence="9">
    <location>
        <begin position="164"/>
        <end position="181"/>
    </location>
</feature>
<evidence type="ECO:0000256" key="6">
    <source>
        <dbReference type="ARBA" id="ARBA00022692"/>
    </source>
</evidence>
<evidence type="ECO:0000256" key="8">
    <source>
        <dbReference type="ARBA" id="ARBA00023136"/>
    </source>
</evidence>
<dbReference type="GO" id="GO:0005886">
    <property type="term" value="C:plasma membrane"/>
    <property type="evidence" value="ECO:0007669"/>
    <property type="project" value="UniProtKB-SubCell"/>
</dbReference>
<feature type="transmembrane region" description="Helical" evidence="9">
    <location>
        <begin position="53"/>
        <end position="71"/>
    </location>
</feature>
<dbReference type="UniPathway" id="UPA00148"/>
<feature type="transmembrane region" description="Helical" evidence="9">
    <location>
        <begin position="216"/>
        <end position="240"/>
    </location>
</feature>